<evidence type="ECO:0000256" key="8">
    <source>
        <dbReference type="SAM" id="Phobius"/>
    </source>
</evidence>
<dbReference type="PANTHER" id="PTHR12428:SF67">
    <property type="entry name" value="MITOCHONDRIAL INNER MEMBRANE PROTEIN OXA1"/>
    <property type="match status" value="1"/>
</dbReference>
<name>A0A3P5YI03_BRACM</name>
<dbReference type="InterPro" id="IPR028055">
    <property type="entry name" value="YidC/Oxa/ALB_C"/>
</dbReference>
<dbReference type="NCBIfam" id="TIGR03592">
    <property type="entry name" value="yidC_oxa1_cterm"/>
    <property type="match status" value="1"/>
</dbReference>
<accession>A0A3P5YI03</accession>
<keyword evidence="3 6" id="KW-0812">Transmembrane</keyword>
<evidence type="ECO:0000256" key="7">
    <source>
        <dbReference type="SAM" id="MobiDB-lite"/>
    </source>
</evidence>
<dbReference type="CDD" id="cd20069">
    <property type="entry name" value="5TM_Oxa1-like"/>
    <property type="match status" value="1"/>
</dbReference>
<keyword evidence="5 8" id="KW-0472">Membrane</keyword>
<organism evidence="10">
    <name type="scientific">Brassica campestris</name>
    <name type="common">Field mustard</name>
    <dbReference type="NCBI Taxonomy" id="3711"/>
    <lineage>
        <taxon>Eukaryota</taxon>
        <taxon>Viridiplantae</taxon>
        <taxon>Streptophyta</taxon>
        <taxon>Embryophyta</taxon>
        <taxon>Tracheophyta</taxon>
        <taxon>Spermatophyta</taxon>
        <taxon>Magnoliopsida</taxon>
        <taxon>eudicotyledons</taxon>
        <taxon>Gunneridae</taxon>
        <taxon>Pentapetalae</taxon>
        <taxon>rosids</taxon>
        <taxon>malvids</taxon>
        <taxon>Brassicales</taxon>
        <taxon>Brassicaceae</taxon>
        <taxon>Brassiceae</taxon>
        <taxon>Brassica</taxon>
    </lineage>
</organism>
<reference evidence="10" key="1">
    <citation type="submission" date="2018-11" db="EMBL/GenBank/DDBJ databases">
        <authorList>
            <consortium name="Genoscope - CEA"/>
            <person name="William W."/>
        </authorList>
    </citation>
    <scope>NUCLEOTIDE SEQUENCE</scope>
</reference>
<sequence>MKTKPKVKTDWIRFGFKPKPTGSTKTLNFHIFIKQDCATQIHHRHFCSAVFCIAVTVFLFLFHCQDLLVLDSAMAFRRALSIRSTLISRRNQLAFHIIPRDNDHDHDHEEGSFTSQRSYHSFLHQKNADLSHFPGGGLRVPLAPSSASAFAFYRYMSSAHGVGSEKIGVINDIAEVITDSTTLQDVPAQAAAAAVGEVALAANDSFLPIAALQHCIDMVHCYTGLEWWASIVLATVLIRSSTVPLLIKQMKDTMKLSLMKPRLEAIREEMQNKGMDQVTMAEGQKKMKNLFKEYGVTPFTPMKGMLIQGPLFICFFLAIRNMAEKVPSFQTGGALWFTDLTTPDSLYILPVITALTFLITVELNAQEGMEGNPMAGTIKNVFRGFALLTVPMTMSFPQAIFCYWITSNLFSLTYGLVIKRPQVKKLLKIPELPPPPPGQQPSFDLFAALKKMKAMTQDNTENQTQPPLPVNPRISSLSPVSKRLKALESQVKGRKKNSSKKR</sequence>
<feature type="transmembrane region" description="Helical" evidence="8">
    <location>
        <begin position="46"/>
        <end position="63"/>
    </location>
</feature>
<evidence type="ECO:0000256" key="3">
    <source>
        <dbReference type="ARBA" id="ARBA00022692"/>
    </source>
</evidence>
<gene>
    <name evidence="10" type="ORF">BRAA06T25816Z</name>
</gene>
<dbReference type="EMBL" id="LR031569">
    <property type="protein sequence ID" value="VDC67276.1"/>
    <property type="molecule type" value="Genomic_DNA"/>
</dbReference>
<feature type="compositionally biased region" description="Polar residues" evidence="7">
    <location>
        <begin position="456"/>
        <end position="465"/>
    </location>
</feature>
<evidence type="ECO:0000256" key="4">
    <source>
        <dbReference type="ARBA" id="ARBA00022989"/>
    </source>
</evidence>
<evidence type="ECO:0000256" key="2">
    <source>
        <dbReference type="ARBA" id="ARBA00010583"/>
    </source>
</evidence>
<evidence type="ECO:0000256" key="6">
    <source>
        <dbReference type="RuleBase" id="RU003945"/>
    </source>
</evidence>
<feature type="region of interest" description="Disordered" evidence="7">
    <location>
        <begin position="453"/>
        <end position="502"/>
    </location>
</feature>
<evidence type="ECO:0000256" key="5">
    <source>
        <dbReference type="ARBA" id="ARBA00023136"/>
    </source>
</evidence>
<dbReference type="AlphaFoldDB" id="A0A3P5YI03"/>
<evidence type="ECO:0000259" key="9">
    <source>
        <dbReference type="Pfam" id="PF02096"/>
    </source>
</evidence>
<comment type="subcellular location">
    <subcellularLocation>
        <location evidence="1 6">Membrane</location>
        <topology evidence="1 6">Multi-pass membrane protein</topology>
    </subcellularLocation>
</comment>
<dbReference type="GO" id="GO:0016020">
    <property type="term" value="C:membrane"/>
    <property type="evidence" value="ECO:0007669"/>
    <property type="project" value="UniProtKB-SubCell"/>
</dbReference>
<proteinExistence type="inferred from homology"/>
<dbReference type="PANTHER" id="PTHR12428">
    <property type="entry name" value="OXA1"/>
    <property type="match status" value="1"/>
</dbReference>
<protein>
    <recommendedName>
        <fullName evidence="9">Membrane insertase YidC/Oxa/ALB C-terminal domain-containing protein</fullName>
    </recommendedName>
</protein>
<feature type="domain" description="Membrane insertase YidC/Oxa/ALB C-terminal" evidence="9">
    <location>
        <begin position="227"/>
        <end position="419"/>
    </location>
</feature>
<comment type="similarity">
    <text evidence="2">Belongs to the OXA1/ALB3/YidC (TC 2.A.9.2) family.</text>
</comment>
<evidence type="ECO:0000313" key="10">
    <source>
        <dbReference type="EMBL" id="VDC67276.1"/>
    </source>
</evidence>
<dbReference type="Pfam" id="PF02096">
    <property type="entry name" value="60KD_IMP"/>
    <property type="match status" value="1"/>
</dbReference>
<keyword evidence="4 8" id="KW-1133">Transmembrane helix</keyword>
<evidence type="ECO:0000256" key="1">
    <source>
        <dbReference type="ARBA" id="ARBA00004141"/>
    </source>
</evidence>
<dbReference type="InterPro" id="IPR001708">
    <property type="entry name" value="YidC/ALB3/OXA1/COX18"/>
</dbReference>
<dbReference type="GO" id="GO:0032977">
    <property type="term" value="F:membrane insertase activity"/>
    <property type="evidence" value="ECO:0007669"/>
    <property type="project" value="InterPro"/>
</dbReference>
<comment type="similarity">
    <text evidence="6">Belongs to the OXA1/ALB3/YidC family.</text>
</comment>
<feature type="compositionally biased region" description="Basic residues" evidence="7">
    <location>
        <begin position="492"/>
        <end position="502"/>
    </location>
</feature>